<sequence length="386" mass="44543">MGYTRNQHMLSQWFLRNFRSDDTAQSPKEKQRVWAHVVVPTAEGKNDIKDIPLPISSVAVCKDCFRLTDGDTGEVFDIEHELSDYEQDMALLVRDLVQNHNFARLANCDTDDFPVEKLASFAIFQMLLNLNNPQSRFPGKNELFQSFINLVKNNLQHIISETISLSDVMPELAALSIYQKLIRIARSSSGDDEKAKAMFVLFSLLALQGKITMIDTMAWLRGEVFSGIHRVDIFHTGHHFYSTEPRPVFTVSPNVFCKMTEERVLYLPLAHNLALKFYQYPEHGFFTPLEINVFSPDPQKLLTKDMSRIKVYKCSYDYIDQVMSTIDMYNVGFSNIIYSSWQLSDVENYLRLQNEHHDTYYLPEHPVCWTALLQIVGGDKLIIPFC</sequence>
<geneLocation type="plasmid" evidence="1">
    <name>pS68</name>
</geneLocation>
<protein>
    <submittedName>
        <fullName evidence="2">DUF4238 domain-containing protein</fullName>
    </submittedName>
</protein>
<keyword evidence="1" id="KW-0614">Plasmid</keyword>
<organism evidence="1">
    <name type="scientific">Escherichia coli</name>
    <dbReference type="NCBI Taxonomy" id="562"/>
    <lineage>
        <taxon>Bacteria</taxon>
        <taxon>Pseudomonadati</taxon>
        <taxon>Pseudomonadota</taxon>
        <taxon>Gammaproteobacteria</taxon>
        <taxon>Enterobacterales</taxon>
        <taxon>Enterobacteriaceae</taxon>
        <taxon>Escherichia</taxon>
    </lineage>
</organism>
<dbReference type="Proteomes" id="UP000270045">
    <property type="component" value="Plasmid pCHL5009T-102k-mcr3"/>
</dbReference>
<reference evidence="2 3" key="2">
    <citation type="submission" date="2018-10" db="EMBL/GenBank/DDBJ databases">
        <title>First identification of the mcr gene in New Zealand.</title>
        <authorList>
            <person name="Creighton J."/>
            <person name="Anderson T."/>
            <person name="Howard J."/>
            <person name="Heffernan H."/>
            <person name="Freeman J."/>
        </authorList>
    </citation>
    <scope>NUCLEOTIDE SEQUENCE [LARGE SCALE GENOMIC DNA]</scope>
    <source>
        <strain evidence="2 3">CHL5009T</strain>
        <plasmid evidence="3">pchl5009t-102k-mcr3</plasmid>
        <plasmid evidence="2">pCHL5009T-102k-mcr3</plasmid>
    </source>
</reference>
<evidence type="ECO:0000313" key="2">
    <source>
        <dbReference type="EMBL" id="AYM25014.1"/>
    </source>
</evidence>
<evidence type="ECO:0000313" key="3">
    <source>
        <dbReference type="Proteomes" id="UP000270045"/>
    </source>
</evidence>
<evidence type="ECO:0000313" key="1">
    <source>
        <dbReference type="EMBL" id="ALT06187.1"/>
    </source>
</evidence>
<geneLocation type="plasmid" evidence="3">
    <name>pchl5009t-102k-mcr3</name>
</geneLocation>
<dbReference type="RefSeq" id="WP_064148452.1">
    <property type="nucleotide sequence ID" value="NZ_BFVT01000112.1"/>
</dbReference>
<dbReference type="AlphaFoldDB" id="A0A0U3AVS5"/>
<reference evidence="1" key="1">
    <citation type="submission" date="2015-11" db="EMBL/GenBank/DDBJ databases">
        <authorList>
            <person name="Xia J."/>
            <person name="Sun J."/>
            <person name="Liu Y."/>
        </authorList>
    </citation>
    <scope>NUCLEOTIDE SEQUENCE</scope>
    <source>
        <strain evidence="1">S68</strain>
        <plasmid evidence="1">pS68</plasmid>
    </source>
</reference>
<geneLocation type="plasmid" evidence="2">
    <name>pCHL5009T-102k-mcr3</name>
</geneLocation>
<name>A0A0U3AVS5_ECOLX</name>
<dbReference type="Pfam" id="PF14022">
    <property type="entry name" value="DUF4238"/>
    <property type="match status" value="1"/>
</dbReference>
<dbReference type="InterPro" id="IPR025332">
    <property type="entry name" value="DUF4238"/>
</dbReference>
<accession>A0A0U3AVS5</accession>
<dbReference type="EMBL" id="CP032937">
    <property type="protein sequence ID" value="AYM25014.1"/>
    <property type="molecule type" value="Genomic_DNA"/>
</dbReference>
<gene>
    <name evidence="2" type="ORF">D9C02_24355</name>
</gene>
<dbReference type="EMBL" id="KU130396">
    <property type="protein sequence ID" value="ALT06187.1"/>
    <property type="molecule type" value="Genomic_DNA"/>
</dbReference>
<proteinExistence type="predicted"/>